<dbReference type="Pfam" id="PF00563">
    <property type="entry name" value="EAL"/>
    <property type="match status" value="1"/>
</dbReference>
<gene>
    <name evidence="4" type="ORF">N866_10620</name>
</gene>
<dbReference type="OrthoDB" id="23692at2"/>
<evidence type="ECO:0000259" key="2">
    <source>
        <dbReference type="PROSITE" id="PS50883"/>
    </source>
</evidence>
<feature type="transmembrane region" description="Helical" evidence="1">
    <location>
        <begin position="74"/>
        <end position="93"/>
    </location>
</feature>
<keyword evidence="1" id="KW-0812">Transmembrane</keyword>
<dbReference type="SUPFAM" id="SSF55073">
    <property type="entry name" value="Nucleotide cyclase"/>
    <property type="match status" value="1"/>
</dbReference>
<dbReference type="Gene3D" id="3.30.70.270">
    <property type="match status" value="1"/>
</dbReference>
<sequence>MAGAAESPGRDARVGRVLRAGPWVVTGTGVASSFVLDGAEQDVALVITLAGVFGLLLTRVVLTAVREPHRRLSLLLLGGGVALWAAGSAWVSVGRTLNAVTFPAPGEVLCVLAYLALAAFLQVDAPRRMATSTVAWTEAAVVCGAAVCLAGFAVLAPLSGTGVRGGFALLLAVLFPLINLVLSIMVIAQMVLRQRDRSVRTLMLALGFLGIAVADSSLIGSLSTETYTASVALQALWGVSFAALVAAGCVPPGAPEGRPDARESTTILVTASGLALVVLVLDPWATVGWVVRVVALLTLVAAGFRMTLALREARGAAEAMRLSLTDELTGLPNRRSLLAATDAALESGDDVGVLLLDLDGFKDVNDSLGHTAGDEILVTLAHRMRRALPPSVLIARLGGDEFAVLVPRGDEILLLETAQRLRTAISAPVRVENLDLAIDASVGIALHGRGPAAATDLLRRADIAMYEAKHSRVGALLFDPSLDGLARDRLRRGEELRQALSAGQLVLRYQPQVDARTRQVVGFEALVRWQHPTEGLLGPASFLPDVRRVGLMPALTETVLLRAVEDLRGWLDAGLDVRVAVNWAPEEVVAGSLVPTLVAALTSSGVPADRVTVEVTEDSFLAEPDRARAVLLQLRGHGVQLSIDDYGSGFSSLAYLRDLPVQELKMDRSFVARVLQDERSRLIVQTTTQMARAMDLRMVAEGVEDAAVAAALLPLGVDVLQGYHIAQPMAAEEVAPWIARWRSLVALRGMLPGSPDR</sequence>
<dbReference type="InterPro" id="IPR029787">
    <property type="entry name" value="Nucleotide_cyclase"/>
</dbReference>
<dbReference type="InterPro" id="IPR035919">
    <property type="entry name" value="EAL_sf"/>
</dbReference>
<feature type="domain" description="GGDEF" evidence="3">
    <location>
        <begin position="349"/>
        <end position="480"/>
    </location>
</feature>
<evidence type="ECO:0000313" key="4">
    <source>
        <dbReference type="EMBL" id="EYR64467.1"/>
    </source>
</evidence>
<dbReference type="CDD" id="cd01948">
    <property type="entry name" value="EAL"/>
    <property type="match status" value="1"/>
</dbReference>
<feature type="transmembrane region" description="Helical" evidence="1">
    <location>
        <begin position="235"/>
        <end position="254"/>
    </location>
</feature>
<dbReference type="RefSeq" id="WP_052022396.1">
    <property type="nucleotide sequence ID" value="NZ_AXCW01000031.1"/>
</dbReference>
<feature type="transmembrane region" description="Helical" evidence="1">
    <location>
        <begin position="204"/>
        <end position="223"/>
    </location>
</feature>
<dbReference type="InterPro" id="IPR001633">
    <property type="entry name" value="EAL_dom"/>
</dbReference>
<dbReference type="Pfam" id="PF00990">
    <property type="entry name" value="GGDEF"/>
    <property type="match status" value="1"/>
</dbReference>
<comment type="caution">
    <text evidence="4">The sequence shown here is derived from an EMBL/GenBank/DDBJ whole genome shotgun (WGS) entry which is preliminary data.</text>
</comment>
<dbReference type="PANTHER" id="PTHR33121">
    <property type="entry name" value="CYCLIC DI-GMP PHOSPHODIESTERASE PDEF"/>
    <property type="match status" value="1"/>
</dbReference>
<dbReference type="NCBIfam" id="TIGR00254">
    <property type="entry name" value="GGDEF"/>
    <property type="match status" value="1"/>
</dbReference>
<dbReference type="AlphaFoldDB" id="A0A021VZH5"/>
<dbReference type="PROSITE" id="PS50887">
    <property type="entry name" value="GGDEF"/>
    <property type="match status" value="1"/>
</dbReference>
<dbReference type="InterPro" id="IPR000160">
    <property type="entry name" value="GGDEF_dom"/>
</dbReference>
<dbReference type="InterPro" id="IPR043128">
    <property type="entry name" value="Rev_trsase/Diguanyl_cyclase"/>
</dbReference>
<dbReference type="CDD" id="cd01949">
    <property type="entry name" value="GGDEF"/>
    <property type="match status" value="1"/>
</dbReference>
<proteinExistence type="predicted"/>
<accession>A0A021VZH5</accession>
<feature type="transmembrane region" description="Helical" evidence="1">
    <location>
        <begin position="133"/>
        <end position="155"/>
    </location>
</feature>
<evidence type="ECO:0000256" key="1">
    <source>
        <dbReference type="SAM" id="Phobius"/>
    </source>
</evidence>
<dbReference type="SMART" id="SM00267">
    <property type="entry name" value="GGDEF"/>
    <property type="match status" value="1"/>
</dbReference>
<dbReference type="PROSITE" id="PS50883">
    <property type="entry name" value="EAL"/>
    <property type="match status" value="1"/>
</dbReference>
<feature type="transmembrane region" description="Helical" evidence="1">
    <location>
        <begin position="167"/>
        <end position="192"/>
    </location>
</feature>
<dbReference type="GO" id="GO:0071111">
    <property type="term" value="F:cyclic-guanylate-specific phosphodiesterase activity"/>
    <property type="evidence" value="ECO:0007669"/>
    <property type="project" value="InterPro"/>
</dbReference>
<dbReference type="Proteomes" id="UP000019753">
    <property type="component" value="Unassembled WGS sequence"/>
</dbReference>
<keyword evidence="5" id="KW-1185">Reference proteome</keyword>
<organism evidence="4 5">
    <name type="scientific">Actinotalea ferrariae CF5-4</name>
    <dbReference type="NCBI Taxonomy" id="948458"/>
    <lineage>
        <taxon>Bacteria</taxon>
        <taxon>Bacillati</taxon>
        <taxon>Actinomycetota</taxon>
        <taxon>Actinomycetes</taxon>
        <taxon>Micrococcales</taxon>
        <taxon>Cellulomonadaceae</taxon>
        <taxon>Actinotalea</taxon>
    </lineage>
</organism>
<dbReference type="InterPro" id="IPR050706">
    <property type="entry name" value="Cyclic-di-GMP_PDE-like"/>
</dbReference>
<evidence type="ECO:0000259" key="3">
    <source>
        <dbReference type="PROSITE" id="PS50887"/>
    </source>
</evidence>
<evidence type="ECO:0000313" key="5">
    <source>
        <dbReference type="Proteomes" id="UP000019753"/>
    </source>
</evidence>
<feature type="domain" description="EAL" evidence="2">
    <location>
        <begin position="489"/>
        <end position="742"/>
    </location>
</feature>
<feature type="transmembrane region" description="Helical" evidence="1">
    <location>
        <begin position="99"/>
        <end position="121"/>
    </location>
</feature>
<feature type="transmembrane region" description="Helical" evidence="1">
    <location>
        <begin position="43"/>
        <end position="62"/>
    </location>
</feature>
<dbReference type="SUPFAM" id="SSF141868">
    <property type="entry name" value="EAL domain-like"/>
    <property type="match status" value="1"/>
</dbReference>
<protein>
    <submittedName>
        <fullName evidence="4">Phosphodiesterase</fullName>
    </submittedName>
</protein>
<keyword evidence="1" id="KW-1133">Transmembrane helix</keyword>
<reference evidence="4 5" key="1">
    <citation type="submission" date="2014-01" db="EMBL/GenBank/DDBJ databases">
        <title>Actinotalea ferrariae CF5-4.</title>
        <authorList>
            <person name="Chen F."/>
            <person name="Li Y."/>
            <person name="Wang G."/>
        </authorList>
    </citation>
    <scope>NUCLEOTIDE SEQUENCE [LARGE SCALE GENOMIC DNA]</scope>
    <source>
        <strain evidence="4 5">CF5-4</strain>
    </source>
</reference>
<dbReference type="PANTHER" id="PTHR33121:SF70">
    <property type="entry name" value="SIGNALING PROTEIN YKOW"/>
    <property type="match status" value="1"/>
</dbReference>
<dbReference type="EMBL" id="AXCW01000031">
    <property type="protein sequence ID" value="EYR64467.1"/>
    <property type="molecule type" value="Genomic_DNA"/>
</dbReference>
<dbReference type="SMART" id="SM00052">
    <property type="entry name" value="EAL"/>
    <property type="match status" value="1"/>
</dbReference>
<feature type="transmembrane region" description="Helical" evidence="1">
    <location>
        <begin position="266"/>
        <end position="284"/>
    </location>
</feature>
<keyword evidence="1" id="KW-0472">Membrane</keyword>
<dbReference type="Gene3D" id="3.20.20.450">
    <property type="entry name" value="EAL domain"/>
    <property type="match status" value="1"/>
</dbReference>
<name>A0A021VZH5_9CELL</name>